<evidence type="ECO:0000313" key="2">
    <source>
        <dbReference type="Proteomes" id="UP000286415"/>
    </source>
</evidence>
<dbReference type="InParanoid" id="A0A3R7BZ28"/>
<dbReference type="OrthoDB" id="6238737at2759"/>
<reference evidence="1 2" key="2">
    <citation type="journal article" date="2021" name="Genomics">
        <title>High-quality reference genome for Clonorchis sinensis.</title>
        <authorList>
            <person name="Young N.D."/>
            <person name="Stroehlein A.J."/>
            <person name="Kinkar L."/>
            <person name="Wang T."/>
            <person name="Sohn W.M."/>
            <person name="Chang B.C.H."/>
            <person name="Kaur P."/>
            <person name="Weisz D."/>
            <person name="Dudchenko O."/>
            <person name="Aiden E.L."/>
            <person name="Korhonen P.K."/>
            <person name="Gasser R.B."/>
        </authorList>
    </citation>
    <scope>NUCLEOTIDE SEQUENCE [LARGE SCALE GENOMIC DNA]</scope>
    <source>
        <strain evidence="1">Cs-k2</strain>
    </source>
</reference>
<evidence type="ECO:0000313" key="1">
    <source>
        <dbReference type="EMBL" id="KAG5448346.1"/>
    </source>
</evidence>
<keyword evidence="2" id="KW-1185">Reference proteome</keyword>
<sequence length="449" mass="50261">MMISAELYRVRILSVFKHSYRSAIDRCYSVDAVQSMQDRPNPYLLKTHWTDASELAGHLFERIVAVNEHFVVVDKPAGLSVWGHALSKLEALKLLRPKCATDGVPLSIKDCLPHLCKLIDDASSTGTFSQNPVYTFSHSPDGMNPPTSLSSTMPKLYIAESLPASYSGLILLGRTQEYTTAAQKFYRAALKGKPPWRMYQQFLAVCLNKPFTLCAENVRFPVGTFALNEHLHVGYRLPEGAPRRSKADGTVVLQKYVSHRSLIPNTMKSSLIELQTNSTFRGLPELYLLHEGCAVVGELLQSSRLVDTGIAPVVLQPSQTKLNSEPPLWLRRLLGHPSFYDLPVHIHRTKLYIPAPIFYKSDKTNPIHFTSILPTPRGQISSSGQKISPSFASLSWSKLEDSEGPNSRTSYILTCTSPWLPEYFPYTMERLGLKFDYTSWISSGTQSAH</sequence>
<dbReference type="Proteomes" id="UP000286415">
    <property type="component" value="Unassembled WGS sequence"/>
</dbReference>
<gene>
    <name evidence="1" type="ORF">CSKR_107054</name>
</gene>
<organism evidence="1 2">
    <name type="scientific">Clonorchis sinensis</name>
    <name type="common">Chinese liver fluke</name>
    <dbReference type="NCBI Taxonomy" id="79923"/>
    <lineage>
        <taxon>Eukaryota</taxon>
        <taxon>Metazoa</taxon>
        <taxon>Spiralia</taxon>
        <taxon>Lophotrochozoa</taxon>
        <taxon>Platyhelminthes</taxon>
        <taxon>Trematoda</taxon>
        <taxon>Digenea</taxon>
        <taxon>Opisthorchiida</taxon>
        <taxon>Opisthorchiata</taxon>
        <taxon>Opisthorchiidae</taxon>
        <taxon>Clonorchis</taxon>
    </lineage>
</organism>
<name>A0A3R7BZ28_CLOSI</name>
<proteinExistence type="predicted"/>
<protein>
    <submittedName>
        <fullName evidence="1">Uncharacterized protein</fullName>
    </submittedName>
</protein>
<comment type="caution">
    <text evidence="1">The sequence shown here is derived from an EMBL/GenBank/DDBJ whole genome shotgun (WGS) entry which is preliminary data.</text>
</comment>
<reference evidence="1 2" key="1">
    <citation type="journal article" date="2018" name="Biotechnol. Adv.">
        <title>Improved genomic resources and new bioinformatic workflow for the carcinogenic parasite Clonorchis sinensis: Biotechnological implications.</title>
        <authorList>
            <person name="Wang D."/>
            <person name="Korhonen P.K."/>
            <person name="Gasser R.B."/>
            <person name="Young N.D."/>
        </authorList>
    </citation>
    <scope>NUCLEOTIDE SEQUENCE [LARGE SCALE GENOMIC DNA]</scope>
    <source>
        <strain evidence="1">Cs-k2</strain>
    </source>
</reference>
<accession>A0A3R7BZ28</accession>
<dbReference type="EMBL" id="NIRI02000042">
    <property type="protein sequence ID" value="KAG5448346.1"/>
    <property type="molecule type" value="Genomic_DNA"/>
</dbReference>
<dbReference type="AlphaFoldDB" id="A0A3R7BZ28"/>